<gene>
    <name evidence="2" type="ORF">ACFSQ6_03515</name>
</gene>
<dbReference type="RefSeq" id="WP_066754173.1">
    <property type="nucleotide sequence ID" value="NZ_JBHUMB010000005.1"/>
</dbReference>
<feature type="chain" id="PRO_5045498245" evidence="1">
    <location>
        <begin position="22"/>
        <end position="248"/>
    </location>
</feature>
<evidence type="ECO:0000313" key="2">
    <source>
        <dbReference type="EMBL" id="MFD2742452.1"/>
    </source>
</evidence>
<reference evidence="3" key="1">
    <citation type="journal article" date="2019" name="Int. J. Syst. Evol. Microbiol.">
        <title>The Global Catalogue of Microorganisms (GCM) 10K type strain sequencing project: providing services to taxonomists for standard genome sequencing and annotation.</title>
        <authorList>
            <consortium name="The Broad Institute Genomics Platform"/>
            <consortium name="The Broad Institute Genome Sequencing Center for Infectious Disease"/>
            <person name="Wu L."/>
            <person name="Ma J."/>
        </authorList>
    </citation>
    <scope>NUCLEOTIDE SEQUENCE [LARGE SCALE GENOMIC DNA]</scope>
    <source>
        <strain evidence="3">KCTC 42247</strain>
    </source>
</reference>
<organism evidence="2 3">
    <name type="scientific">Sphingobacterium populi</name>
    <dbReference type="NCBI Taxonomy" id="1812824"/>
    <lineage>
        <taxon>Bacteria</taxon>
        <taxon>Pseudomonadati</taxon>
        <taxon>Bacteroidota</taxon>
        <taxon>Sphingobacteriia</taxon>
        <taxon>Sphingobacteriales</taxon>
        <taxon>Sphingobacteriaceae</taxon>
        <taxon>Sphingobacterium</taxon>
    </lineage>
</organism>
<evidence type="ECO:0000256" key="1">
    <source>
        <dbReference type="SAM" id="SignalP"/>
    </source>
</evidence>
<evidence type="ECO:0000313" key="3">
    <source>
        <dbReference type="Proteomes" id="UP001597418"/>
    </source>
</evidence>
<sequence>MDFKKLIVLLVAIALCKSAMSQVASSKDGVIVYEKSINVYSFFKNLGKPESELYKPGNDNQFYKSNYKLVYDDSRSLYYPIDRAPTDDINISVLTMVGMDNKVYKDFNENMMFSEKKGLTGTVNYVTKIPDIKWKLTDEEREIAGYTCRRANGLMLDSIYVVAFYSSEFDIQGGPESFSGLPGMILGVALPHQNVTWFATEISNDVASGEIPIVPPKKGKKITHDKFVEDVLKSKDMLVPWAITMLLL</sequence>
<feature type="signal peptide" evidence="1">
    <location>
        <begin position="1"/>
        <end position="21"/>
    </location>
</feature>
<dbReference type="InterPro" id="IPR005901">
    <property type="entry name" value="GLPGLI"/>
</dbReference>
<comment type="caution">
    <text evidence="2">The sequence shown here is derived from an EMBL/GenBank/DDBJ whole genome shotgun (WGS) entry which is preliminary data.</text>
</comment>
<proteinExistence type="predicted"/>
<keyword evidence="1" id="KW-0732">Signal</keyword>
<dbReference type="NCBIfam" id="TIGR01200">
    <property type="entry name" value="GLPGLI"/>
    <property type="match status" value="1"/>
</dbReference>
<name>A0ABW5UCL9_9SPHI</name>
<keyword evidence="3" id="KW-1185">Reference proteome</keyword>
<dbReference type="EMBL" id="JBHUMB010000005">
    <property type="protein sequence ID" value="MFD2742452.1"/>
    <property type="molecule type" value="Genomic_DNA"/>
</dbReference>
<dbReference type="Proteomes" id="UP001597418">
    <property type="component" value="Unassembled WGS sequence"/>
</dbReference>
<accession>A0ABW5UCL9</accession>
<protein>
    <submittedName>
        <fullName evidence="2">GLPGLI family protein</fullName>
    </submittedName>
</protein>